<feature type="transmembrane region" description="Helical" evidence="6">
    <location>
        <begin position="70"/>
        <end position="88"/>
    </location>
</feature>
<dbReference type="Pfam" id="PF03553">
    <property type="entry name" value="Na_H_antiporter"/>
    <property type="match status" value="1"/>
</dbReference>
<feature type="transmembrane region" description="Helical" evidence="6">
    <location>
        <begin position="108"/>
        <end position="133"/>
    </location>
</feature>
<keyword evidence="2" id="KW-1003">Cell membrane</keyword>
<feature type="transmembrane region" description="Helical" evidence="6">
    <location>
        <begin position="481"/>
        <end position="499"/>
    </location>
</feature>
<evidence type="ECO:0000256" key="5">
    <source>
        <dbReference type="ARBA" id="ARBA00023136"/>
    </source>
</evidence>
<evidence type="ECO:0000256" key="2">
    <source>
        <dbReference type="ARBA" id="ARBA00022475"/>
    </source>
</evidence>
<feature type="transmembrane region" description="Helical" evidence="6">
    <location>
        <begin position="6"/>
        <end position="23"/>
    </location>
</feature>
<dbReference type="EMBL" id="ATCF01000024">
    <property type="protein sequence ID" value="EPD98421.1"/>
    <property type="molecule type" value="Genomic_DNA"/>
</dbReference>
<feature type="transmembrane region" description="Helical" evidence="6">
    <location>
        <begin position="292"/>
        <end position="309"/>
    </location>
</feature>
<feature type="transmembrane region" description="Helical" evidence="6">
    <location>
        <begin position="371"/>
        <end position="398"/>
    </location>
</feature>
<dbReference type="AlphaFoldDB" id="S3BD83"/>
<keyword evidence="5 6" id="KW-0472">Membrane</keyword>
<reference evidence="8 9" key="1">
    <citation type="submission" date="2013-04" db="EMBL/GenBank/DDBJ databases">
        <title>The Genome Sequence of Sutterella wadsworthensis HGA0223.</title>
        <authorList>
            <consortium name="The Broad Institute Genomics Platform"/>
            <person name="Earl A."/>
            <person name="Ward D."/>
            <person name="Feldgarden M."/>
            <person name="Gevers D."/>
            <person name="Schmidt T.M."/>
            <person name="Dover J."/>
            <person name="Dai D."/>
            <person name="Walker B."/>
            <person name="Young S."/>
            <person name="Zeng Q."/>
            <person name="Gargeya S."/>
            <person name="Fitzgerald M."/>
            <person name="Haas B."/>
            <person name="Abouelleil A."/>
            <person name="Allen A.W."/>
            <person name="Alvarado L."/>
            <person name="Arachchi H.M."/>
            <person name="Berlin A.M."/>
            <person name="Chapman S.B."/>
            <person name="Gainer-Dewar J."/>
            <person name="Goldberg J."/>
            <person name="Griggs A."/>
            <person name="Gujja S."/>
            <person name="Hansen M."/>
            <person name="Howarth C."/>
            <person name="Imamovic A."/>
            <person name="Ireland A."/>
            <person name="Larimer J."/>
            <person name="McCowan C."/>
            <person name="Murphy C."/>
            <person name="Pearson M."/>
            <person name="Poon T.W."/>
            <person name="Priest M."/>
            <person name="Roberts A."/>
            <person name="Saif S."/>
            <person name="Shea T."/>
            <person name="Sisk P."/>
            <person name="Sykes S."/>
            <person name="Wortman J."/>
            <person name="Nusbaum C."/>
            <person name="Birren B."/>
        </authorList>
    </citation>
    <scope>NUCLEOTIDE SEQUENCE [LARGE SCALE GENOMIC DNA]</scope>
    <source>
        <strain evidence="8 9">HGA0223</strain>
    </source>
</reference>
<evidence type="ECO:0000256" key="4">
    <source>
        <dbReference type="ARBA" id="ARBA00022989"/>
    </source>
</evidence>
<feature type="domain" description="Na+/H+ antiporter NhaC-like C-terminal" evidence="7">
    <location>
        <begin position="159"/>
        <end position="475"/>
    </location>
</feature>
<keyword evidence="3 6" id="KW-0812">Transmembrane</keyword>
<name>S3BD83_9BURK</name>
<dbReference type="Proteomes" id="UP000014400">
    <property type="component" value="Unassembled WGS sequence"/>
</dbReference>
<sequence length="515" mass="54065">MEPFNAGWLSLLPPAAAIVAALISREVISALLVGIFTGAVIYTSSTGGGVIIGSLDAVFSMMVSTLEFKILIFTSLLGAVVYLVSLSGGSKAYGEWAGRRMKTKRKSLLSACGLGCLVFIDDYFSCLFVGTVMKPLTDRCRVARAKLAWIVDSTAAPVCIIAPVSSWAAAVAASLKSTPLEDQSMAAFMAAIPWNFYAILTIALVVYLIWRGRDFGPMLTAQAEAEKAENLRQDEEQTEPTGNGGLLEMIFPIALLLIFSFAALLYSGGFWSDGPTKYQFGAAIGASSSSSALCWAGFGTLVATMLLYVPRGVLSFTKCMDGAVNGMKLMLPANIILVLAWTLSGICRDLLMSAQYVEGLVTSFGGDVMQLFPFICFAAACVLSFATGASWATFGILVPILVPIAYAVDPSMVFVVLGAVLAGSVFGDHSSPISDTSVLSAASSGCPVMEHAATQLPYALLTAFAAGAGYLASGFTNGNLWLSWSTAVAVLGGGLWWFLSRQTDSVSSAVTVAKS</sequence>
<keyword evidence="4 6" id="KW-1133">Transmembrane helix</keyword>
<dbReference type="eggNOG" id="COG1757">
    <property type="taxonomic scope" value="Bacteria"/>
</dbReference>
<keyword evidence="9" id="KW-1185">Reference proteome</keyword>
<feature type="transmembrane region" description="Helical" evidence="6">
    <location>
        <begin position="249"/>
        <end position="271"/>
    </location>
</feature>
<dbReference type="HOGENOM" id="CLU_018751_1_0_4"/>
<dbReference type="InterPro" id="IPR018461">
    <property type="entry name" value="Na/H_Antiport_NhaC-like_C"/>
</dbReference>
<evidence type="ECO:0000313" key="8">
    <source>
        <dbReference type="EMBL" id="EPD98421.1"/>
    </source>
</evidence>
<feature type="transmembrane region" description="Helical" evidence="6">
    <location>
        <begin position="30"/>
        <end position="55"/>
    </location>
</feature>
<proteinExistence type="predicted"/>
<evidence type="ECO:0000256" key="1">
    <source>
        <dbReference type="ARBA" id="ARBA00004651"/>
    </source>
</evidence>
<feature type="transmembrane region" description="Helical" evidence="6">
    <location>
        <begin position="153"/>
        <end position="175"/>
    </location>
</feature>
<dbReference type="GO" id="GO:0005886">
    <property type="term" value="C:plasma membrane"/>
    <property type="evidence" value="ECO:0007669"/>
    <property type="project" value="UniProtKB-SubCell"/>
</dbReference>
<gene>
    <name evidence="8" type="ORF">HMPREF1476_01712</name>
</gene>
<dbReference type="PATRIC" id="fig|1203554.3.peg.1795"/>
<protein>
    <recommendedName>
        <fullName evidence="7">Na+/H+ antiporter NhaC-like C-terminal domain-containing protein</fullName>
    </recommendedName>
</protein>
<evidence type="ECO:0000256" key="6">
    <source>
        <dbReference type="SAM" id="Phobius"/>
    </source>
</evidence>
<feature type="transmembrane region" description="Helical" evidence="6">
    <location>
        <begin position="329"/>
        <end position="351"/>
    </location>
</feature>
<comment type="caution">
    <text evidence="8">The sequence shown here is derived from an EMBL/GenBank/DDBJ whole genome shotgun (WGS) entry which is preliminary data.</text>
</comment>
<feature type="transmembrane region" description="Helical" evidence="6">
    <location>
        <begin position="404"/>
        <end position="426"/>
    </location>
</feature>
<feature type="transmembrane region" description="Helical" evidence="6">
    <location>
        <begin position="187"/>
        <end position="210"/>
    </location>
</feature>
<dbReference type="RefSeq" id="WP_016474889.1">
    <property type="nucleotide sequence ID" value="NZ_KE150480.1"/>
</dbReference>
<evidence type="ECO:0000256" key="3">
    <source>
        <dbReference type="ARBA" id="ARBA00022692"/>
    </source>
</evidence>
<feature type="transmembrane region" description="Helical" evidence="6">
    <location>
        <begin position="458"/>
        <end position="475"/>
    </location>
</feature>
<organism evidence="8 9">
    <name type="scientific">Sutterella wadsworthensis HGA0223</name>
    <dbReference type="NCBI Taxonomy" id="1203554"/>
    <lineage>
        <taxon>Bacteria</taxon>
        <taxon>Pseudomonadati</taxon>
        <taxon>Pseudomonadota</taxon>
        <taxon>Betaproteobacteria</taxon>
        <taxon>Burkholderiales</taxon>
        <taxon>Sutterellaceae</taxon>
        <taxon>Sutterella</taxon>
    </lineage>
</organism>
<accession>S3BD83</accession>
<evidence type="ECO:0000259" key="7">
    <source>
        <dbReference type="Pfam" id="PF03553"/>
    </source>
</evidence>
<dbReference type="PANTHER" id="PTHR43478:SF1">
    <property type="entry name" value="NA+_H+ ANTIPORTER NHAC-LIKE C-TERMINAL DOMAIN-CONTAINING PROTEIN"/>
    <property type="match status" value="1"/>
</dbReference>
<comment type="subcellular location">
    <subcellularLocation>
        <location evidence="1">Cell membrane</location>
        <topology evidence="1">Multi-pass membrane protein</topology>
    </subcellularLocation>
</comment>
<dbReference type="PANTHER" id="PTHR43478">
    <property type="entry name" value="NA+/H+ ANTIPORTER-RELATED"/>
    <property type="match status" value="1"/>
</dbReference>
<evidence type="ECO:0000313" key="9">
    <source>
        <dbReference type="Proteomes" id="UP000014400"/>
    </source>
</evidence>